<evidence type="ECO:0000256" key="6">
    <source>
        <dbReference type="ARBA" id="ARBA00022525"/>
    </source>
</evidence>
<dbReference type="GO" id="GO:0030115">
    <property type="term" value="C:S-layer"/>
    <property type="evidence" value="ECO:0007669"/>
    <property type="project" value="UniProtKB-SubCell"/>
</dbReference>
<dbReference type="InterPro" id="IPR026371">
    <property type="entry name" value="PGF_CTERM"/>
</dbReference>
<reference evidence="17" key="1">
    <citation type="submission" date="2021-06" db="EMBL/GenBank/DDBJ databases">
        <title>New haloarchaea isolates fom saline soil.</title>
        <authorList>
            <person name="Duran-Viseras A."/>
            <person name="Sanchez-Porro C.S."/>
            <person name="Ventosa A."/>
        </authorList>
    </citation>
    <scope>NUCLEOTIDE SEQUENCE</scope>
    <source>
        <strain evidence="17">JCM 18369</strain>
    </source>
</reference>
<evidence type="ECO:0000256" key="5">
    <source>
        <dbReference type="ARBA" id="ARBA00022512"/>
    </source>
</evidence>
<feature type="compositionally biased region" description="Low complexity" evidence="13">
    <location>
        <begin position="790"/>
        <end position="823"/>
    </location>
</feature>
<evidence type="ECO:0000256" key="10">
    <source>
        <dbReference type="ARBA" id="ARBA00022989"/>
    </source>
</evidence>
<keyword evidence="11 14" id="KW-0472">Membrane</keyword>
<feature type="domain" description="DUF7827" evidence="16">
    <location>
        <begin position="342"/>
        <end position="468"/>
    </location>
</feature>
<accession>A0AA41FXX0</accession>
<gene>
    <name evidence="17" type="ORF">KTS37_02365</name>
</gene>
<proteinExistence type="inferred from homology"/>
<name>A0AA41FXX0_9EURY</name>
<dbReference type="Pfam" id="PF18204">
    <property type="entry name" value="PGF-CTERM"/>
    <property type="match status" value="1"/>
</dbReference>
<keyword evidence="10 14" id="KW-1133">Transmembrane helix</keyword>
<keyword evidence="18" id="KW-1185">Reference proteome</keyword>
<dbReference type="GO" id="GO:0005886">
    <property type="term" value="C:plasma membrane"/>
    <property type="evidence" value="ECO:0007669"/>
    <property type="project" value="UniProtKB-SubCell"/>
</dbReference>
<keyword evidence="12" id="KW-0325">Glycoprotein</keyword>
<keyword evidence="4" id="KW-1003">Cell membrane</keyword>
<keyword evidence="7" id="KW-0701">S-layer</keyword>
<feature type="region of interest" description="Disordered" evidence="13">
    <location>
        <begin position="1"/>
        <end position="38"/>
    </location>
</feature>
<keyword evidence="9" id="KW-0732">Signal</keyword>
<comment type="caution">
    <text evidence="17">The sequence shown here is derived from an EMBL/GenBank/DDBJ whole genome shotgun (WGS) entry which is preliminary data.</text>
</comment>
<comment type="subcellular location">
    <subcellularLocation>
        <location evidence="1">Cell membrane</location>
    </subcellularLocation>
    <subcellularLocation>
        <location evidence="2">Secreted</location>
        <location evidence="2">Cell wall</location>
        <location evidence="2">S-layer</location>
    </subcellularLocation>
</comment>
<dbReference type="Proteomes" id="UP001166304">
    <property type="component" value="Unassembled WGS sequence"/>
</dbReference>
<dbReference type="NCBIfam" id="NF045517">
    <property type="entry name" value="halo_surf_dom"/>
    <property type="match status" value="1"/>
</dbReference>
<dbReference type="InterPro" id="IPR057149">
    <property type="entry name" value="DUF7827"/>
</dbReference>
<feature type="compositionally biased region" description="Low complexity" evidence="13">
    <location>
        <begin position="22"/>
        <end position="38"/>
    </location>
</feature>
<evidence type="ECO:0000256" key="13">
    <source>
        <dbReference type="SAM" id="MobiDB-lite"/>
    </source>
</evidence>
<evidence type="ECO:0000256" key="3">
    <source>
        <dbReference type="ARBA" id="ARBA00009327"/>
    </source>
</evidence>
<feature type="transmembrane region" description="Helical" evidence="14">
    <location>
        <begin position="46"/>
        <end position="70"/>
    </location>
</feature>
<keyword evidence="8 14" id="KW-0812">Transmembrane</keyword>
<keyword evidence="6" id="KW-0964">Secreted</keyword>
<comment type="similarity">
    <text evidence="3">Belongs to the halobacterial S-layer protein family.</text>
</comment>
<evidence type="ECO:0000259" key="15">
    <source>
        <dbReference type="Pfam" id="PF18204"/>
    </source>
</evidence>
<feature type="domain" description="PGF-CTERM archaeal protein-sorting signal" evidence="15">
    <location>
        <begin position="828"/>
        <end position="849"/>
    </location>
</feature>
<evidence type="ECO:0000256" key="12">
    <source>
        <dbReference type="ARBA" id="ARBA00023180"/>
    </source>
</evidence>
<evidence type="ECO:0000256" key="8">
    <source>
        <dbReference type="ARBA" id="ARBA00022692"/>
    </source>
</evidence>
<protein>
    <submittedName>
        <fullName evidence="17">PGF-CTERM sorting domain-containing protein</fullName>
    </submittedName>
</protein>
<dbReference type="Pfam" id="PF25162">
    <property type="entry name" value="DUF7827"/>
    <property type="match status" value="1"/>
</dbReference>
<evidence type="ECO:0000256" key="9">
    <source>
        <dbReference type="ARBA" id="ARBA00022729"/>
    </source>
</evidence>
<dbReference type="NCBIfam" id="TIGR04207">
    <property type="entry name" value="halo_sig_pep"/>
    <property type="match status" value="1"/>
</dbReference>
<evidence type="ECO:0000313" key="18">
    <source>
        <dbReference type="Proteomes" id="UP001166304"/>
    </source>
</evidence>
<dbReference type="EMBL" id="JAHQXE010000001">
    <property type="protein sequence ID" value="MBV0900621.1"/>
    <property type="molecule type" value="Genomic_DNA"/>
</dbReference>
<evidence type="ECO:0000256" key="7">
    <source>
        <dbReference type="ARBA" id="ARBA00022601"/>
    </source>
</evidence>
<dbReference type="InterPro" id="IPR026452">
    <property type="entry name" value="Surf_glycop_sig_pep"/>
</dbReference>
<sequence length="851" mass="86924">MVNNADGSTRRDSPNDARSAQWSPPTWTDRTTTESRTGATDKLRGVLLSAMVVMSVVAGTVAVSGTAAAASNVSVEQAVEYSAASGGSTVELALNRSVTNGLDGTGELEVYLDGDEVSGTLVDSIDADGTSGRVEIDLTEDVTPNRNLTVRLTDFGSGSATATDIEVTSQTITPASGGASDVNVYHGEVIAIEDTDADSDTDLLVEADGGSVVLDGSYADNSQVYVFDTDDLDAGQRYDITAGSDTAGFRISDLDLAVEADTDVTDEDSITADVTSVRGGTAATATLTDGDGDEVATAVETLDGTEAVEFDFGSHTAGDGPYTVSVTDNQTGVTVSSDDITVSESQEGEVRFENSVVSDERGDVVSVTYRFENTDDAYVVIGDESEDNYAVAGQITDDDGDGEVTVLFNSYLAGVPNSGNASIAASDVLSVSGDDEISGVSESGTFARADLTDEALDAASYEMNATAGTSRSDDPDAVGTLRLEARSTERVQSWVAPKGADLTDEDIGIYDRVGANLTQSSEVADGDVVVHRISASGIEGALDYRTDVEGASDTTAAFLQATGDGDAFNIWVNRTNVGANADEDPLRLNDSNVVVVDDPDNDTYFVAVELANANYQSGAPIRGDGDDEITATFVVSDATGLTDEDDGGTANYTITERDAGLDTTGGFVTVEAATNQSVSGATTVAPGSEVEVSLDSESEANPFIHRPAATVTSSGTFTATADMSEYAAGANFTADVLDVDGDSFAVDEDGRIVTTAAANGGGEPASANVSDGGATTEEPTDAPTERPTEDPTATEGSDGATAAPTEEQTAAASTDAATEAGTTPASGPGFTAAVALVALVAAALLAVRRDT</sequence>
<organism evidence="17 18">
    <name type="scientific">Haloarcula salina</name>
    <dbReference type="NCBI Taxonomy" id="1429914"/>
    <lineage>
        <taxon>Archaea</taxon>
        <taxon>Methanobacteriati</taxon>
        <taxon>Methanobacteriota</taxon>
        <taxon>Stenosarchaea group</taxon>
        <taxon>Halobacteria</taxon>
        <taxon>Halobacteriales</taxon>
        <taxon>Haloarculaceae</taxon>
        <taxon>Haloarcula</taxon>
    </lineage>
</organism>
<evidence type="ECO:0000256" key="11">
    <source>
        <dbReference type="ARBA" id="ARBA00023136"/>
    </source>
</evidence>
<evidence type="ECO:0000313" key="17">
    <source>
        <dbReference type="EMBL" id="MBV0900621.1"/>
    </source>
</evidence>
<evidence type="ECO:0000256" key="4">
    <source>
        <dbReference type="ARBA" id="ARBA00022475"/>
    </source>
</evidence>
<feature type="transmembrane region" description="Helical" evidence="14">
    <location>
        <begin position="829"/>
        <end position="847"/>
    </location>
</feature>
<feature type="region of interest" description="Disordered" evidence="13">
    <location>
        <begin position="756"/>
        <end position="824"/>
    </location>
</feature>
<evidence type="ECO:0000256" key="14">
    <source>
        <dbReference type="SAM" id="Phobius"/>
    </source>
</evidence>
<dbReference type="NCBIfam" id="TIGR04126">
    <property type="entry name" value="PGF_CTERM"/>
    <property type="match status" value="1"/>
</dbReference>
<evidence type="ECO:0000256" key="2">
    <source>
        <dbReference type="ARBA" id="ARBA00004237"/>
    </source>
</evidence>
<keyword evidence="5" id="KW-0134">Cell wall</keyword>
<evidence type="ECO:0000256" key="1">
    <source>
        <dbReference type="ARBA" id="ARBA00004236"/>
    </source>
</evidence>
<evidence type="ECO:0000259" key="16">
    <source>
        <dbReference type="Pfam" id="PF25162"/>
    </source>
</evidence>
<dbReference type="AlphaFoldDB" id="A0AA41FXX0"/>